<dbReference type="RefSeq" id="WP_188627178.1">
    <property type="nucleotide sequence ID" value="NZ_BMIL01000008.1"/>
</dbReference>
<comment type="caution">
    <text evidence="1">The sequence shown here is derived from an EMBL/GenBank/DDBJ whole genome shotgun (WGS) entry which is preliminary data.</text>
</comment>
<name>A0A916XGE9_9SPHI</name>
<evidence type="ECO:0000313" key="1">
    <source>
        <dbReference type="EMBL" id="GGC69965.1"/>
    </source>
</evidence>
<organism evidence="1 2">
    <name type="scientific">Pedobacter quisquiliarum</name>
    <dbReference type="NCBI Taxonomy" id="1834438"/>
    <lineage>
        <taxon>Bacteria</taxon>
        <taxon>Pseudomonadati</taxon>
        <taxon>Bacteroidota</taxon>
        <taxon>Sphingobacteriia</taxon>
        <taxon>Sphingobacteriales</taxon>
        <taxon>Sphingobacteriaceae</taxon>
        <taxon>Pedobacter</taxon>
    </lineage>
</organism>
<protein>
    <recommendedName>
        <fullName evidence="3">DUF4783 domain-containing protein</fullName>
    </recommendedName>
</protein>
<proteinExistence type="predicted"/>
<dbReference type="Gene3D" id="3.10.450.50">
    <property type="match status" value="1"/>
</dbReference>
<dbReference type="EMBL" id="BMIL01000008">
    <property type="protein sequence ID" value="GGC69965.1"/>
    <property type="molecule type" value="Genomic_DNA"/>
</dbReference>
<keyword evidence="2" id="KW-1185">Reference proteome</keyword>
<evidence type="ECO:0008006" key="3">
    <source>
        <dbReference type="Google" id="ProtNLM"/>
    </source>
</evidence>
<evidence type="ECO:0000313" key="2">
    <source>
        <dbReference type="Proteomes" id="UP000651668"/>
    </source>
</evidence>
<dbReference type="Proteomes" id="UP000651668">
    <property type="component" value="Unassembled WGS sequence"/>
</dbReference>
<sequence length="132" mass="14845">MIRSLVPILFVITGLLFPLQFQSNLVGDVSGHFRNGNSKEIAKYFNASVELNIASETDTYSKAQAEQILRDFFNKNMPVNSSVIHLINTNPNYQIGILSVLTKTVKYRVTVTFKKTSGDFLITELRIEGDKT</sequence>
<dbReference type="AlphaFoldDB" id="A0A916XGE9"/>
<accession>A0A916XGE9</accession>
<gene>
    <name evidence="1" type="ORF">GCM10011387_24240</name>
</gene>
<reference evidence="1" key="1">
    <citation type="journal article" date="2014" name="Int. J. Syst. Evol. Microbiol.">
        <title>Complete genome sequence of Corynebacterium casei LMG S-19264T (=DSM 44701T), isolated from a smear-ripened cheese.</title>
        <authorList>
            <consortium name="US DOE Joint Genome Institute (JGI-PGF)"/>
            <person name="Walter F."/>
            <person name="Albersmeier A."/>
            <person name="Kalinowski J."/>
            <person name="Ruckert C."/>
        </authorList>
    </citation>
    <scope>NUCLEOTIDE SEQUENCE</scope>
    <source>
        <strain evidence="1">CGMCC 1.15343</strain>
    </source>
</reference>
<dbReference type="Pfam" id="PF16022">
    <property type="entry name" value="DUF4783"/>
    <property type="match status" value="1"/>
</dbReference>
<dbReference type="InterPro" id="IPR031977">
    <property type="entry name" value="DUF4783"/>
</dbReference>
<reference evidence="1" key="2">
    <citation type="submission" date="2020-09" db="EMBL/GenBank/DDBJ databases">
        <authorList>
            <person name="Sun Q."/>
            <person name="Zhou Y."/>
        </authorList>
    </citation>
    <scope>NUCLEOTIDE SEQUENCE</scope>
    <source>
        <strain evidence="1">CGMCC 1.15343</strain>
    </source>
</reference>